<proteinExistence type="predicted"/>
<evidence type="ECO:0000313" key="2">
    <source>
        <dbReference type="Proteomes" id="UP000036987"/>
    </source>
</evidence>
<name>A0A0K9P4R2_ZOSMR</name>
<dbReference type="Proteomes" id="UP000036987">
    <property type="component" value="Unassembled WGS sequence"/>
</dbReference>
<evidence type="ECO:0000313" key="1">
    <source>
        <dbReference type="EMBL" id="KMZ63998.1"/>
    </source>
</evidence>
<organism evidence="1 2">
    <name type="scientific">Zostera marina</name>
    <name type="common">Eelgrass</name>
    <dbReference type="NCBI Taxonomy" id="29655"/>
    <lineage>
        <taxon>Eukaryota</taxon>
        <taxon>Viridiplantae</taxon>
        <taxon>Streptophyta</taxon>
        <taxon>Embryophyta</taxon>
        <taxon>Tracheophyta</taxon>
        <taxon>Spermatophyta</taxon>
        <taxon>Magnoliopsida</taxon>
        <taxon>Liliopsida</taxon>
        <taxon>Zosteraceae</taxon>
        <taxon>Zostera</taxon>
    </lineage>
</organism>
<reference evidence="2" key="1">
    <citation type="journal article" date="2016" name="Nature">
        <title>The genome of the seagrass Zostera marina reveals angiosperm adaptation to the sea.</title>
        <authorList>
            <person name="Olsen J.L."/>
            <person name="Rouze P."/>
            <person name="Verhelst B."/>
            <person name="Lin Y.-C."/>
            <person name="Bayer T."/>
            <person name="Collen J."/>
            <person name="Dattolo E."/>
            <person name="De Paoli E."/>
            <person name="Dittami S."/>
            <person name="Maumus F."/>
            <person name="Michel G."/>
            <person name="Kersting A."/>
            <person name="Lauritano C."/>
            <person name="Lohaus R."/>
            <person name="Toepel M."/>
            <person name="Tonon T."/>
            <person name="Vanneste K."/>
            <person name="Amirebrahimi M."/>
            <person name="Brakel J."/>
            <person name="Bostroem C."/>
            <person name="Chovatia M."/>
            <person name="Grimwood J."/>
            <person name="Jenkins J.W."/>
            <person name="Jueterbock A."/>
            <person name="Mraz A."/>
            <person name="Stam W.T."/>
            <person name="Tice H."/>
            <person name="Bornberg-Bauer E."/>
            <person name="Green P.J."/>
            <person name="Pearson G.A."/>
            <person name="Procaccini G."/>
            <person name="Duarte C.M."/>
            <person name="Schmutz J."/>
            <person name="Reusch T.B.H."/>
            <person name="Van de Peer Y."/>
        </authorList>
    </citation>
    <scope>NUCLEOTIDE SEQUENCE [LARGE SCALE GENOMIC DNA]</scope>
    <source>
        <strain evidence="2">cv. Finnish</strain>
    </source>
</reference>
<dbReference type="EMBL" id="LFYR01001193">
    <property type="protein sequence ID" value="KMZ63998.1"/>
    <property type="molecule type" value="Genomic_DNA"/>
</dbReference>
<gene>
    <name evidence="1" type="ORF">ZOSMA_38G01060</name>
</gene>
<keyword evidence="2" id="KW-1185">Reference proteome</keyword>
<evidence type="ECO:0008006" key="3">
    <source>
        <dbReference type="Google" id="ProtNLM"/>
    </source>
</evidence>
<dbReference type="AlphaFoldDB" id="A0A0K9P4R2"/>
<accession>A0A0K9P4R2</accession>
<protein>
    <recommendedName>
        <fullName evidence="3">Ubiquitin-like domain-containing protein</fullName>
    </recommendedName>
</protein>
<sequence>MNQSLTVFYKGMKREIENAEKICNVGQLKAFLESLYGVTFSDHILFILKRNRWRLLGPRCDETPFFEKKSVLLIYRKINSPSTPVLVNLRFTAGAVAMKWFNAGDELTKVMRWAELEFHVPPKRQKLEIYNYEMEIINNESNLLDYVTCREDPIITLIEQPDTLPEVRKTIYLNIIDPTTDAVKKMTFQLQMSDTLHTMIRELRCRDPSVYFGSRYQILMRGRKPLPIAGVEIERLALEDGAHLILFLYI</sequence>
<comment type="caution">
    <text evidence="1">The sequence shown here is derived from an EMBL/GenBank/DDBJ whole genome shotgun (WGS) entry which is preliminary data.</text>
</comment>